<protein>
    <submittedName>
        <fullName evidence="2">20588_t:CDS:1</fullName>
    </submittedName>
</protein>
<evidence type="ECO:0000259" key="1">
    <source>
        <dbReference type="Pfam" id="PF05699"/>
    </source>
</evidence>
<feature type="non-terminal residue" evidence="2">
    <location>
        <position position="1"/>
    </location>
</feature>
<dbReference type="AlphaFoldDB" id="A0A9N9PD44"/>
<dbReference type="InterPro" id="IPR012337">
    <property type="entry name" value="RNaseH-like_sf"/>
</dbReference>
<dbReference type="PANTHER" id="PTHR46880">
    <property type="entry name" value="RAS-ASSOCIATING DOMAIN-CONTAINING PROTEIN"/>
    <property type="match status" value="1"/>
</dbReference>
<dbReference type="EMBL" id="CAJVPY010050123">
    <property type="protein sequence ID" value="CAG8813448.1"/>
    <property type="molecule type" value="Genomic_DNA"/>
</dbReference>
<dbReference type="Proteomes" id="UP000789405">
    <property type="component" value="Unassembled WGS sequence"/>
</dbReference>
<dbReference type="SUPFAM" id="SSF53098">
    <property type="entry name" value="Ribonuclease H-like"/>
    <property type="match status" value="1"/>
</dbReference>
<proteinExistence type="predicted"/>
<reference evidence="2" key="1">
    <citation type="submission" date="2021-06" db="EMBL/GenBank/DDBJ databases">
        <authorList>
            <person name="Kallberg Y."/>
            <person name="Tangrot J."/>
            <person name="Rosling A."/>
        </authorList>
    </citation>
    <scope>NUCLEOTIDE SEQUENCE</scope>
    <source>
        <strain evidence="2">MA453B</strain>
    </source>
</reference>
<dbReference type="OrthoDB" id="2016758at2759"/>
<name>A0A9N9PD44_9GLOM</name>
<sequence>AVYNICFSIEPLLETLVHTMSETKNQNTQNSIFDLYTNLCNWQTIAFFYFLQDILTELAILSKFFQTRFLYFYDIYPIIQTTITKLEKTYLDIDNNCFELSTNLNKFFISTPSKKNTNIGSHLLIWTLNQENNLMVDIVSFTSILILEIQKQFSNNSFVDAMKIFKLSDELLNNQNILEFGNEELELLLNFYGKPQYPLFPLAVVNSNNTHIEWFYFKKLIYENYSNLPIDELLVLLFQHHIDSYPNIGKLLAIVYSISFSSVECERGFSKQNLIKTRLRNGLNNDTLHMLMMVGLEKTD</sequence>
<feature type="domain" description="HAT C-terminal dimerisation" evidence="1">
    <location>
        <begin position="235"/>
        <end position="294"/>
    </location>
</feature>
<evidence type="ECO:0000313" key="3">
    <source>
        <dbReference type="Proteomes" id="UP000789405"/>
    </source>
</evidence>
<gene>
    <name evidence="2" type="ORF">DERYTH_LOCUS25798</name>
</gene>
<evidence type="ECO:0000313" key="2">
    <source>
        <dbReference type="EMBL" id="CAG8813448.1"/>
    </source>
</evidence>
<comment type="caution">
    <text evidence="2">The sequence shown here is derived from an EMBL/GenBank/DDBJ whole genome shotgun (WGS) entry which is preliminary data.</text>
</comment>
<dbReference type="Pfam" id="PF05699">
    <property type="entry name" value="Dimer_Tnp_hAT"/>
    <property type="match status" value="1"/>
</dbReference>
<feature type="non-terminal residue" evidence="2">
    <location>
        <position position="300"/>
    </location>
</feature>
<dbReference type="PANTHER" id="PTHR46880:SF5">
    <property type="entry name" value="DUF4371 DOMAIN-CONTAINING PROTEIN"/>
    <property type="match status" value="1"/>
</dbReference>
<dbReference type="InterPro" id="IPR008906">
    <property type="entry name" value="HATC_C_dom"/>
</dbReference>
<keyword evidence="3" id="KW-1185">Reference proteome</keyword>
<accession>A0A9N9PD44</accession>
<dbReference type="GO" id="GO:0046983">
    <property type="term" value="F:protein dimerization activity"/>
    <property type="evidence" value="ECO:0007669"/>
    <property type="project" value="InterPro"/>
</dbReference>
<organism evidence="2 3">
    <name type="scientific">Dentiscutata erythropus</name>
    <dbReference type="NCBI Taxonomy" id="1348616"/>
    <lineage>
        <taxon>Eukaryota</taxon>
        <taxon>Fungi</taxon>
        <taxon>Fungi incertae sedis</taxon>
        <taxon>Mucoromycota</taxon>
        <taxon>Glomeromycotina</taxon>
        <taxon>Glomeromycetes</taxon>
        <taxon>Diversisporales</taxon>
        <taxon>Gigasporaceae</taxon>
        <taxon>Dentiscutata</taxon>
    </lineage>
</organism>